<dbReference type="PANTHER" id="PTHR10497">
    <property type="entry name" value="60S RIBOSOMAL PROTEIN L27"/>
    <property type="match status" value="1"/>
</dbReference>
<name>A0ABQ7YZN1_BRANA</name>
<reference evidence="1 2" key="1">
    <citation type="submission" date="2021-05" db="EMBL/GenBank/DDBJ databases">
        <title>Genome Assembly of Synthetic Allotetraploid Brassica napus Reveals Homoeologous Exchanges between Subgenomes.</title>
        <authorList>
            <person name="Davis J.T."/>
        </authorList>
    </citation>
    <scope>NUCLEOTIDE SEQUENCE [LARGE SCALE GENOMIC DNA]</scope>
    <source>
        <strain evidence="2">cv. Da-Ae</strain>
        <tissue evidence="1">Seedling</tissue>
    </source>
</reference>
<dbReference type="InterPro" id="IPR038655">
    <property type="entry name" value="Ribosomal_eL27_sf"/>
</dbReference>
<evidence type="ECO:0000313" key="1">
    <source>
        <dbReference type="EMBL" id="KAH0873406.1"/>
    </source>
</evidence>
<organism evidence="1 2">
    <name type="scientific">Brassica napus</name>
    <name type="common">Rape</name>
    <dbReference type="NCBI Taxonomy" id="3708"/>
    <lineage>
        <taxon>Eukaryota</taxon>
        <taxon>Viridiplantae</taxon>
        <taxon>Streptophyta</taxon>
        <taxon>Embryophyta</taxon>
        <taxon>Tracheophyta</taxon>
        <taxon>Spermatophyta</taxon>
        <taxon>Magnoliopsida</taxon>
        <taxon>eudicotyledons</taxon>
        <taxon>Gunneridae</taxon>
        <taxon>Pentapetalae</taxon>
        <taxon>rosids</taxon>
        <taxon>malvids</taxon>
        <taxon>Brassicales</taxon>
        <taxon>Brassicaceae</taxon>
        <taxon>Brassiceae</taxon>
        <taxon>Brassica</taxon>
    </lineage>
</organism>
<gene>
    <name evidence="1" type="ORF">HID58_070768</name>
</gene>
<comment type="caution">
    <text evidence="1">The sequence shown here is derived from an EMBL/GenBank/DDBJ whole genome shotgun (WGS) entry which is preliminary data.</text>
</comment>
<proteinExistence type="predicted"/>
<sequence>MRPVIIRSFDDGNRERPYGHCLVAGLKKYPSKHLMPTRYTLDVDLKEVATLLFLKRTRRSLLSRRLRRSLRNVLRLARTGGSLPSSGSDDI</sequence>
<evidence type="ECO:0000313" key="2">
    <source>
        <dbReference type="Proteomes" id="UP000824890"/>
    </source>
</evidence>
<keyword evidence="2" id="KW-1185">Reference proteome</keyword>
<dbReference type="EMBL" id="JAGKQM010000016">
    <property type="protein sequence ID" value="KAH0873406.1"/>
    <property type="molecule type" value="Genomic_DNA"/>
</dbReference>
<dbReference type="Pfam" id="PF01777">
    <property type="entry name" value="Ribosomal_L27e"/>
    <property type="match status" value="1"/>
</dbReference>
<dbReference type="InterPro" id="IPR001141">
    <property type="entry name" value="Ribosomal_eL27"/>
</dbReference>
<dbReference type="Proteomes" id="UP000824890">
    <property type="component" value="Unassembled WGS sequence"/>
</dbReference>
<accession>A0ABQ7YZN1</accession>
<dbReference type="Gene3D" id="2.30.30.770">
    <property type="match status" value="1"/>
</dbReference>
<feature type="non-terminal residue" evidence="1">
    <location>
        <position position="91"/>
    </location>
</feature>
<protein>
    <submittedName>
        <fullName evidence="1">Uncharacterized protein</fullName>
    </submittedName>
</protein>